<dbReference type="EMBL" id="JAROCY010000022">
    <property type="protein sequence ID" value="MDF8335176.1"/>
    <property type="molecule type" value="Genomic_DNA"/>
</dbReference>
<dbReference type="Pfam" id="PF08281">
    <property type="entry name" value="Sigma70_r4_2"/>
    <property type="match status" value="1"/>
</dbReference>
<dbReference type="InterPro" id="IPR013324">
    <property type="entry name" value="RNA_pol_sigma_r3/r4-like"/>
</dbReference>
<accession>A0ABT6CMZ7</accession>
<dbReference type="Proteomes" id="UP001222770">
    <property type="component" value="Unassembled WGS sequence"/>
</dbReference>
<evidence type="ECO:0000259" key="1">
    <source>
        <dbReference type="Pfam" id="PF08281"/>
    </source>
</evidence>
<evidence type="ECO:0000313" key="2">
    <source>
        <dbReference type="EMBL" id="MDF8335176.1"/>
    </source>
</evidence>
<dbReference type="InterPro" id="IPR013249">
    <property type="entry name" value="RNA_pol_sigma70_r4_t2"/>
</dbReference>
<gene>
    <name evidence="2" type="ORF">POM99_18385</name>
</gene>
<name>A0ABT6CMZ7_9SPHN</name>
<reference evidence="2 3" key="1">
    <citation type="submission" date="2023-03" db="EMBL/GenBank/DDBJ databases">
        <title>Novosphingobium cyanobacteriorum sp. nov., isolated from a eutrophic reservoir during the Microcystis bloom period.</title>
        <authorList>
            <person name="Kang M."/>
            <person name="Le V."/>
            <person name="Ko S.-R."/>
            <person name="Lee S.-A."/>
            <person name="Ahn C.-Y."/>
        </authorList>
    </citation>
    <scope>NUCLEOTIDE SEQUENCE [LARGE SCALE GENOMIC DNA]</scope>
    <source>
        <strain evidence="2 3">HBC54</strain>
    </source>
</reference>
<dbReference type="InterPro" id="IPR036388">
    <property type="entry name" value="WH-like_DNA-bd_sf"/>
</dbReference>
<protein>
    <submittedName>
        <fullName evidence="2">Sigma factor-like helix-turn-helix DNA-binding protein</fullName>
    </submittedName>
</protein>
<dbReference type="SUPFAM" id="SSF88659">
    <property type="entry name" value="Sigma3 and sigma4 domains of RNA polymerase sigma factors"/>
    <property type="match status" value="1"/>
</dbReference>
<proteinExistence type="predicted"/>
<sequence>MPFRLRSIHFVPCRCLGRQPKWRRKQAILSALLRLSPLHQDVFRLIRFDGLTIQAAAHKLNVTPEVAHEALVDVLLALGRANRS</sequence>
<keyword evidence="3" id="KW-1185">Reference proteome</keyword>
<feature type="domain" description="RNA polymerase sigma factor 70 region 4 type 2" evidence="1">
    <location>
        <begin position="26"/>
        <end position="64"/>
    </location>
</feature>
<comment type="caution">
    <text evidence="2">The sequence shown here is derived from an EMBL/GenBank/DDBJ whole genome shotgun (WGS) entry which is preliminary data.</text>
</comment>
<dbReference type="Gene3D" id="1.10.10.10">
    <property type="entry name" value="Winged helix-like DNA-binding domain superfamily/Winged helix DNA-binding domain"/>
    <property type="match status" value="1"/>
</dbReference>
<evidence type="ECO:0000313" key="3">
    <source>
        <dbReference type="Proteomes" id="UP001222770"/>
    </source>
</evidence>
<organism evidence="2 3">
    <name type="scientific">Novosphingobium cyanobacteriorum</name>
    <dbReference type="NCBI Taxonomy" id="3024215"/>
    <lineage>
        <taxon>Bacteria</taxon>
        <taxon>Pseudomonadati</taxon>
        <taxon>Pseudomonadota</taxon>
        <taxon>Alphaproteobacteria</taxon>
        <taxon>Sphingomonadales</taxon>
        <taxon>Sphingomonadaceae</taxon>
        <taxon>Novosphingobium</taxon>
    </lineage>
</organism>